<evidence type="ECO:0000256" key="1">
    <source>
        <dbReference type="SAM" id="MobiDB-lite"/>
    </source>
</evidence>
<dbReference type="AlphaFoldDB" id="A0A086TC06"/>
<feature type="region of interest" description="Disordered" evidence="1">
    <location>
        <begin position="1"/>
        <end position="25"/>
    </location>
</feature>
<evidence type="ECO:0000313" key="3">
    <source>
        <dbReference type="EMBL" id="KFH46888.1"/>
    </source>
</evidence>
<dbReference type="Pfam" id="PF06985">
    <property type="entry name" value="HET"/>
    <property type="match status" value="1"/>
</dbReference>
<dbReference type="InterPro" id="IPR052895">
    <property type="entry name" value="HetReg/Transcr_Mod"/>
</dbReference>
<keyword evidence="4" id="KW-1185">Reference proteome</keyword>
<proteinExistence type="predicted"/>
<evidence type="ECO:0000259" key="2">
    <source>
        <dbReference type="Pfam" id="PF06985"/>
    </source>
</evidence>
<sequence length="642" mass="72837">MATLQDIPIREKPTATEPGAEQTKTFTLSSEDRERLYEPLAGEQIRLLKIHPAESMEADIVCDLVIEDIALEPGTVPDEETGVLEGIAQYEALSYCWGSPTLSDTIQCNGVRLPVIGTLLEALRHIRLSDKPRLLWTDLCCINQEDLEEKSKQVQMMFSIFQRALKVVAWIGPPTDDDMLVCTLVEMVDEYDRIEGAMHQLGMPMRPEYLLSPGEKDPHAERARKSAKTFITSRPFFQRTWIRQEVFAARKLDVICGSYVYSFKRFTNVLDQILPDQTTGSSKFVNSDDPIARALLCYSYYRMDHDKFYNISSINLHTVLFHTVLRGAMYQSTLPQDKVYGVLGMMSEQTKMADNPYEPNEEDDITNGFPAPDYNKPLSLVYQDFVKHHMNKSRTLNCLSIFHKRALQGADLPSWAIDLRVDTPRYLVPGQLADWGITYEDQIPEQSFDNHGSLELRGVHIGEIGEQVGPDPWAAGYPRAAMGSPSPMLLSCVDADEQWFPYEDDDHAGGRDGNRLLDITLRRLERSCGYTWKAVGKRSAPLGSTEKYRWPGKEFHYHAFVSDLVREGDAIVHMGGAELAYVLRRPDDSAEGWKFLGPAFLTVGVFNKKETEGGRAVFNHEMAHIIDNEFEWEEKAEDFVLV</sequence>
<protein>
    <submittedName>
        <fullName evidence="3">Heterokaryon incompatibility protein 6, OR allele-like protein</fullName>
    </submittedName>
</protein>
<reference evidence="4" key="1">
    <citation type="journal article" date="2014" name="Genome Announc.">
        <title>Genome sequence and annotation of Acremonium chrysogenum, producer of the beta-lactam antibiotic cephalosporin C.</title>
        <authorList>
            <person name="Terfehr D."/>
            <person name="Dahlmann T.A."/>
            <person name="Specht T."/>
            <person name="Zadra I."/>
            <person name="Kuernsteiner H."/>
            <person name="Kueck U."/>
        </authorList>
    </citation>
    <scope>NUCLEOTIDE SEQUENCE [LARGE SCALE GENOMIC DNA]</scope>
    <source>
        <strain evidence="4">ATCC 11550 / CBS 779.69 / DSM 880 / IAM 14645 / JCM 23072 / IMI 49137</strain>
    </source>
</reference>
<comment type="caution">
    <text evidence="3">The sequence shown here is derived from an EMBL/GenBank/DDBJ whole genome shotgun (WGS) entry which is preliminary data.</text>
</comment>
<dbReference type="PANTHER" id="PTHR24148:SF64">
    <property type="entry name" value="HETEROKARYON INCOMPATIBILITY DOMAIN-CONTAINING PROTEIN"/>
    <property type="match status" value="1"/>
</dbReference>
<accession>A0A086TC06</accession>
<dbReference type="Proteomes" id="UP000029964">
    <property type="component" value="Unassembled WGS sequence"/>
</dbReference>
<dbReference type="OrthoDB" id="3477286at2759"/>
<evidence type="ECO:0000313" key="4">
    <source>
        <dbReference type="Proteomes" id="UP000029964"/>
    </source>
</evidence>
<gene>
    <name evidence="3" type="ORF">ACRE_022220</name>
</gene>
<dbReference type="InterPro" id="IPR010730">
    <property type="entry name" value="HET"/>
</dbReference>
<dbReference type="STRING" id="857340.A0A086TC06"/>
<organism evidence="3 4">
    <name type="scientific">Hapsidospora chrysogenum (strain ATCC 11550 / CBS 779.69 / DSM 880 / IAM 14645 / JCM 23072 / IMI 49137)</name>
    <name type="common">Acremonium chrysogenum</name>
    <dbReference type="NCBI Taxonomy" id="857340"/>
    <lineage>
        <taxon>Eukaryota</taxon>
        <taxon>Fungi</taxon>
        <taxon>Dikarya</taxon>
        <taxon>Ascomycota</taxon>
        <taxon>Pezizomycotina</taxon>
        <taxon>Sordariomycetes</taxon>
        <taxon>Hypocreomycetidae</taxon>
        <taxon>Hypocreales</taxon>
        <taxon>Bionectriaceae</taxon>
        <taxon>Hapsidospora</taxon>
    </lineage>
</organism>
<dbReference type="EMBL" id="JPKY01000014">
    <property type="protein sequence ID" value="KFH46888.1"/>
    <property type="molecule type" value="Genomic_DNA"/>
</dbReference>
<dbReference type="HOGENOM" id="CLU_004184_3_2_1"/>
<name>A0A086TC06_HAPC1</name>
<dbReference type="PANTHER" id="PTHR24148">
    <property type="entry name" value="ANKYRIN REPEAT DOMAIN-CONTAINING PROTEIN 39 HOMOLOG-RELATED"/>
    <property type="match status" value="1"/>
</dbReference>
<feature type="domain" description="Heterokaryon incompatibility" evidence="2">
    <location>
        <begin position="90"/>
        <end position="245"/>
    </location>
</feature>